<proteinExistence type="predicted"/>
<accession>A0A284QWL0</accession>
<protein>
    <submittedName>
        <fullName evidence="1">Uncharacterized protein</fullName>
    </submittedName>
</protein>
<dbReference type="EMBL" id="FUEG01000002">
    <property type="protein sequence ID" value="SJL00860.1"/>
    <property type="molecule type" value="Genomic_DNA"/>
</dbReference>
<dbReference type="Proteomes" id="UP000219338">
    <property type="component" value="Unassembled WGS sequence"/>
</dbReference>
<evidence type="ECO:0000313" key="2">
    <source>
        <dbReference type="Proteomes" id="UP000219338"/>
    </source>
</evidence>
<keyword evidence="2" id="KW-1185">Reference proteome</keyword>
<dbReference type="AlphaFoldDB" id="A0A284QWL0"/>
<sequence length="71" mass="7916">MASVPVSYWNGMTIISRCVRARFFPEPVKPLVEDARYYRRILSGLDEDQALQILGGQGAAPNSDDVSETRT</sequence>
<evidence type="ECO:0000313" key="1">
    <source>
        <dbReference type="EMBL" id="SJL00860.1"/>
    </source>
</evidence>
<reference evidence="2" key="1">
    <citation type="journal article" date="2017" name="Nat. Ecol. Evol.">
        <title>Genome expansion and lineage-specific genetic innovations in the forest pathogenic fungi Armillaria.</title>
        <authorList>
            <person name="Sipos G."/>
            <person name="Prasanna A.N."/>
            <person name="Walter M.C."/>
            <person name="O'Connor E."/>
            <person name="Balint B."/>
            <person name="Krizsan K."/>
            <person name="Kiss B."/>
            <person name="Hess J."/>
            <person name="Varga T."/>
            <person name="Slot J."/>
            <person name="Riley R."/>
            <person name="Boka B."/>
            <person name="Rigling D."/>
            <person name="Barry K."/>
            <person name="Lee J."/>
            <person name="Mihaltcheva S."/>
            <person name="LaButti K."/>
            <person name="Lipzen A."/>
            <person name="Waldron R."/>
            <person name="Moloney N.M."/>
            <person name="Sperisen C."/>
            <person name="Kredics L."/>
            <person name="Vagvoelgyi C."/>
            <person name="Patrignani A."/>
            <person name="Fitzpatrick D."/>
            <person name="Nagy I."/>
            <person name="Doyle S."/>
            <person name="Anderson J.B."/>
            <person name="Grigoriev I.V."/>
            <person name="Gueldener U."/>
            <person name="Muensterkoetter M."/>
            <person name="Nagy L.G."/>
        </authorList>
    </citation>
    <scope>NUCLEOTIDE SEQUENCE [LARGE SCALE GENOMIC DNA]</scope>
    <source>
        <strain evidence="2">C18/9</strain>
    </source>
</reference>
<name>A0A284QWL0_ARMOS</name>
<gene>
    <name evidence="1" type="ORF">ARMOST_04174</name>
</gene>
<organism evidence="1 2">
    <name type="scientific">Armillaria ostoyae</name>
    <name type="common">Armillaria root rot fungus</name>
    <dbReference type="NCBI Taxonomy" id="47428"/>
    <lineage>
        <taxon>Eukaryota</taxon>
        <taxon>Fungi</taxon>
        <taxon>Dikarya</taxon>
        <taxon>Basidiomycota</taxon>
        <taxon>Agaricomycotina</taxon>
        <taxon>Agaricomycetes</taxon>
        <taxon>Agaricomycetidae</taxon>
        <taxon>Agaricales</taxon>
        <taxon>Marasmiineae</taxon>
        <taxon>Physalacriaceae</taxon>
        <taxon>Armillaria</taxon>
    </lineage>
</organism>
<dbReference type="OrthoDB" id="3053346at2759"/>